<dbReference type="Proteomes" id="UP001054945">
    <property type="component" value="Unassembled WGS sequence"/>
</dbReference>
<dbReference type="EMBL" id="BPLR01016230">
    <property type="protein sequence ID" value="GIY82262.1"/>
    <property type="molecule type" value="Genomic_DNA"/>
</dbReference>
<sequence>MIKPKLCENGQPFQLNPYETAEKVSWHEARRRRHRHNVSVFPRNDMKRFHLPAALDAWIETPKVNFNVPDISWRTSDH</sequence>
<keyword evidence="2" id="KW-1185">Reference proteome</keyword>
<protein>
    <submittedName>
        <fullName evidence="1">Uncharacterized protein</fullName>
    </submittedName>
</protein>
<proteinExistence type="predicted"/>
<dbReference type="AlphaFoldDB" id="A0AAV4WHY9"/>
<evidence type="ECO:0000313" key="1">
    <source>
        <dbReference type="EMBL" id="GIY82262.1"/>
    </source>
</evidence>
<gene>
    <name evidence="1" type="ORF">CEXT_266691</name>
</gene>
<comment type="caution">
    <text evidence="1">The sequence shown here is derived from an EMBL/GenBank/DDBJ whole genome shotgun (WGS) entry which is preliminary data.</text>
</comment>
<accession>A0AAV4WHY9</accession>
<evidence type="ECO:0000313" key="2">
    <source>
        <dbReference type="Proteomes" id="UP001054945"/>
    </source>
</evidence>
<reference evidence="1 2" key="1">
    <citation type="submission" date="2021-06" db="EMBL/GenBank/DDBJ databases">
        <title>Caerostris extrusa draft genome.</title>
        <authorList>
            <person name="Kono N."/>
            <person name="Arakawa K."/>
        </authorList>
    </citation>
    <scope>NUCLEOTIDE SEQUENCE [LARGE SCALE GENOMIC DNA]</scope>
</reference>
<name>A0AAV4WHY9_CAEEX</name>
<organism evidence="1 2">
    <name type="scientific">Caerostris extrusa</name>
    <name type="common">Bark spider</name>
    <name type="synonym">Caerostris bankana</name>
    <dbReference type="NCBI Taxonomy" id="172846"/>
    <lineage>
        <taxon>Eukaryota</taxon>
        <taxon>Metazoa</taxon>
        <taxon>Ecdysozoa</taxon>
        <taxon>Arthropoda</taxon>
        <taxon>Chelicerata</taxon>
        <taxon>Arachnida</taxon>
        <taxon>Araneae</taxon>
        <taxon>Araneomorphae</taxon>
        <taxon>Entelegynae</taxon>
        <taxon>Araneoidea</taxon>
        <taxon>Araneidae</taxon>
        <taxon>Caerostris</taxon>
    </lineage>
</organism>